<evidence type="ECO:0000256" key="5">
    <source>
        <dbReference type="ARBA" id="ARBA00022958"/>
    </source>
</evidence>
<keyword evidence="4 13" id="KW-0812">Transmembrane</keyword>
<feature type="transmembrane region" description="Helical" evidence="13">
    <location>
        <begin position="18"/>
        <end position="39"/>
    </location>
</feature>
<reference evidence="15" key="1">
    <citation type="submission" date="2020-03" db="EMBL/GenBank/DDBJ databases">
        <title>A high-quality chromosome-level genome assembly of a woody plant with both climbing and erect habits, Rhamnella rubrinervis.</title>
        <authorList>
            <person name="Lu Z."/>
            <person name="Yang Y."/>
            <person name="Zhu X."/>
            <person name="Sun Y."/>
        </authorList>
    </citation>
    <scope>NUCLEOTIDE SEQUENCE</scope>
    <source>
        <strain evidence="15">BYM</strain>
        <tissue evidence="15">Leaf</tissue>
    </source>
</reference>
<evidence type="ECO:0000256" key="13">
    <source>
        <dbReference type="SAM" id="Phobius"/>
    </source>
</evidence>
<feature type="domain" description="Cation/H+ exchanger transmembrane" evidence="14">
    <location>
        <begin position="31"/>
        <end position="440"/>
    </location>
</feature>
<keyword evidence="2" id="KW-0813">Transport</keyword>
<feature type="transmembrane region" description="Helical" evidence="13">
    <location>
        <begin position="171"/>
        <end position="194"/>
    </location>
</feature>
<comment type="caution">
    <text evidence="15">The sequence shown here is derived from an EMBL/GenBank/DDBJ whole genome shotgun (WGS) entry which is preliminary data.</text>
</comment>
<keyword evidence="9 13" id="KW-0472">Membrane</keyword>
<accession>A0A8K0MPM8</accession>
<gene>
    <name evidence="15" type="ORF">FNV43_RR03808</name>
</gene>
<dbReference type="EMBL" id="VOIH02000002">
    <property type="protein sequence ID" value="KAF3453368.1"/>
    <property type="molecule type" value="Genomic_DNA"/>
</dbReference>
<evidence type="ECO:0000256" key="2">
    <source>
        <dbReference type="ARBA" id="ARBA00022448"/>
    </source>
</evidence>
<protein>
    <recommendedName>
        <fullName evidence="14">Cation/H+ exchanger transmembrane domain-containing protein</fullName>
    </recommendedName>
</protein>
<organism evidence="15 16">
    <name type="scientific">Rhamnella rubrinervis</name>
    <dbReference type="NCBI Taxonomy" id="2594499"/>
    <lineage>
        <taxon>Eukaryota</taxon>
        <taxon>Viridiplantae</taxon>
        <taxon>Streptophyta</taxon>
        <taxon>Embryophyta</taxon>
        <taxon>Tracheophyta</taxon>
        <taxon>Spermatophyta</taxon>
        <taxon>Magnoliopsida</taxon>
        <taxon>eudicotyledons</taxon>
        <taxon>Gunneridae</taxon>
        <taxon>Pentapetalae</taxon>
        <taxon>rosids</taxon>
        <taxon>fabids</taxon>
        <taxon>Rosales</taxon>
        <taxon>Rhamnaceae</taxon>
        <taxon>rhamnoid group</taxon>
        <taxon>Rhamneae</taxon>
        <taxon>Rhamnella</taxon>
    </lineage>
</organism>
<feature type="transmembrane region" description="Helical" evidence="13">
    <location>
        <begin position="415"/>
        <end position="435"/>
    </location>
</feature>
<dbReference type="PANTHER" id="PTHR10110:SF179">
    <property type="entry name" value="SODIUM_HYDROGEN EXCHANGER 4"/>
    <property type="match status" value="1"/>
</dbReference>
<dbReference type="PRINTS" id="PR01084">
    <property type="entry name" value="NAHEXCHNGR"/>
</dbReference>
<evidence type="ECO:0000256" key="8">
    <source>
        <dbReference type="ARBA" id="ARBA00023065"/>
    </source>
</evidence>
<dbReference type="Pfam" id="PF00999">
    <property type="entry name" value="Na_H_Exchanger"/>
    <property type="match status" value="1"/>
</dbReference>
<evidence type="ECO:0000256" key="10">
    <source>
        <dbReference type="ARBA" id="ARBA00023201"/>
    </source>
</evidence>
<keyword evidence="6 13" id="KW-1133">Transmembrane helix</keyword>
<comment type="catalytic activity">
    <reaction evidence="11">
        <text>Na(+)(in) + H(+)(out) = Na(+)(out) + H(+)(in)</text>
        <dbReference type="Rhea" id="RHEA:29419"/>
        <dbReference type="ChEBI" id="CHEBI:15378"/>
        <dbReference type="ChEBI" id="CHEBI:29101"/>
    </reaction>
</comment>
<feature type="transmembrane region" description="Helical" evidence="13">
    <location>
        <begin position="80"/>
        <end position="97"/>
    </location>
</feature>
<dbReference type="Gene3D" id="6.10.140.1330">
    <property type="match status" value="1"/>
</dbReference>
<dbReference type="GO" id="GO:0098719">
    <property type="term" value="P:sodium ion import across plasma membrane"/>
    <property type="evidence" value="ECO:0007669"/>
    <property type="project" value="TreeGrafter"/>
</dbReference>
<keyword evidence="7" id="KW-0915">Sodium</keyword>
<dbReference type="GO" id="GO:0015386">
    <property type="term" value="F:potassium:proton antiporter activity"/>
    <property type="evidence" value="ECO:0007669"/>
    <property type="project" value="TreeGrafter"/>
</dbReference>
<feature type="transmembrane region" description="Helical" evidence="13">
    <location>
        <begin position="383"/>
        <end position="403"/>
    </location>
</feature>
<feature type="transmembrane region" description="Helical" evidence="13">
    <location>
        <begin position="214"/>
        <end position="235"/>
    </location>
</feature>
<dbReference type="PANTHER" id="PTHR10110">
    <property type="entry name" value="SODIUM/HYDROGEN EXCHANGER"/>
    <property type="match status" value="1"/>
</dbReference>
<evidence type="ECO:0000256" key="4">
    <source>
        <dbReference type="ARBA" id="ARBA00022692"/>
    </source>
</evidence>
<evidence type="ECO:0000256" key="3">
    <source>
        <dbReference type="ARBA" id="ARBA00022538"/>
    </source>
</evidence>
<dbReference type="OrthoDB" id="196264at2759"/>
<evidence type="ECO:0000256" key="11">
    <source>
        <dbReference type="ARBA" id="ARBA00047524"/>
    </source>
</evidence>
<feature type="transmembrane region" description="Helical" evidence="13">
    <location>
        <begin position="270"/>
        <end position="288"/>
    </location>
</feature>
<evidence type="ECO:0000256" key="7">
    <source>
        <dbReference type="ARBA" id="ARBA00023053"/>
    </source>
</evidence>
<evidence type="ECO:0000256" key="1">
    <source>
        <dbReference type="ARBA" id="ARBA00004141"/>
    </source>
</evidence>
<evidence type="ECO:0000256" key="6">
    <source>
        <dbReference type="ARBA" id="ARBA00022989"/>
    </source>
</evidence>
<comment type="catalytic activity">
    <reaction evidence="12">
        <text>K(+)(in) + H(+)(out) = K(+)(out) + H(+)(in)</text>
        <dbReference type="Rhea" id="RHEA:29467"/>
        <dbReference type="ChEBI" id="CHEBI:15378"/>
        <dbReference type="ChEBI" id="CHEBI:29103"/>
    </reaction>
</comment>
<comment type="subcellular location">
    <subcellularLocation>
        <location evidence="1">Membrane</location>
        <topology evidence="1">Multi-pass membrane protein</topology>
    </subcellularLocation>
</comment>
<feature type="transmembrane region" description="Helical" evidence="13">
    <location>
        <begin position="51"/>
        <end position="68"/>
    </location>
</feature>
<dbReference type="GO" id="GO:0005886">
    <property type="term" value="C:plasma membrane"/>
    <property type="evidence" value="ECO:0007669"/>
    <property type="project" value="TreeGrafter"/>
</dbReference>
<keyword evidence="3" id="KW-0633">Potassium transport</keyword>
<keyword evidence="10" id="KW-0739">Sodium transport</keyword>
<dbReference type="Proteomes" id="UP000796880">
    <property type="component" value="Unassembled WGS sequence"/>
</dbReference>
<dbReference type="InterPro" id="IPR018422">
    <property type="entry name" value="Cation/H_exchanger_CPA1"/>
</dbReference>
<evidence type="ECO:0000313" key="16">
    <source>
        <dbReference type="Proteomes" id="UP000796880"/>
    </source>
</evidence>
<sequence>MAVVTEFTKNMASEHAHLVVPTSLFVAVLCLCIVIGHLLQENRWVNESITAILIGGITGTIILVLSKGKSSHILTFNEHVFFIYLLPPIIFNAGFQVKKKQFFHNFLTIILFGVVGVFISSSIITAGSWWLFPKLNFVGLKARDYLVLGTIFSSTDTVCTLQVLHQDETPLLYSLVFGEGVVNDATSVVLFNAVQKIDVNRLSGKTALRVIGDFFYLFSTSTALGITAGLLTAYALKTLCFGRHSSIREIALMVLMAYLSYLLAELFELSGILTVFFCGIVMSHYAWHNVTDSSRISTRHLFAMMSFVAETFIFLYVGMDALDIEKWKMSKLSFGNSVAIYGTIILLMSLGRAAFVFPLSALSNYMNRHPERTSIITFRHQIIIWWAGLMRGAVSIALAFKQYTFFGVTMDPMNAMMITNTIIVVLFSTVVFGFLTKPLISYLLPHSATNNISRRDSKTLKEDMNLPLLSFEESATTNINRAKDGLSMLIERPVYTIHFYWRRFDDAYMRPIFGGPISNLSPC</sequence>
<name>A0A8K0MPM8_9ROSA</name>
<feature type="transmembrane region" description="Helical" evidence="13">
    <location>
        <begin position="339"/>
        <end position="362"/>
    </location>
</feature>
<evidence type="ECO:0000256" key="9">
    <source>
        <dbReference type="ARBA" id="ARBA00023136"/>
    </source>
</evidence>
<dbReference type="GO" id="GO:0051453">
    <property type="term" value="P:regulation of intracellular pH"/>
    <property type="evidence" value="ECO:0007669"/>
    <property type="project" value="TreeGrafter"/>
</dbReference>
<proteinExistence type="predicted"/>
<dbReference type="AlphaFoldDB" id="A0A8K0MPM8"/>
<dbReference type="GO" id="GO:0015385">
    <property type="term" value="F:sodium:proton antiporter activity"/>
    <property type="evidence" value="ECO:0007669"/>
    <property type="project" value="InterPro"/>
</dbReference>
<dbReference type="InterPro" id="IPR006153">
    <property type="entry name" value="Cation/H_exchanger_TM"/>
</dbReference>
<evidence type="ECO:0000256" key="12">
    <source>
        <dbReference type="ARBA" id="ARBA00047912"/>
    </source>
</evidence>
<feature type="transmembrane region" description="Helical" evidence="13">
    <location>
        <begin position="300"/>
        <end position="319"/>
    </location>
</feature>
<feature type="transmembrane region" description="Helical" evidence="13">
    <location>
        <begin position="109"/>
        <end position="132"/>
    </location>
</feature>
<keyword evidence="16" id="KW-1185">Reference proteome</keyword>
<keyword evidence="5" id="KW-0630">Potassium</keyword>
<keyword evidence="8" id="KW-0406">Ion transport</keyword>
<evidence type="ECO:0000313" key="15">
    <source>
        <dbReference type="EMBL" id="KAF3453368.1"/>
    </source>
</evidence>
<evidence type="ECO:0000259" key="14">
    <source>
        <dbReference type="Pfam" id="PF00999"/>
    </source>
</evidence>
<dbReference type="InterPro" id="IPR004709">
    <property type="entry name" value="NaH_exchanger"/>
</dbReference>